<dbReference type="SUPFAM" id="SSF46785">
    <property type="entry name" value="Winged helix' DNA-binding domain"/>
    <property type="match status" value="1"/>
</dbReference>
<dbReference type="InterPro" id="IPR036390">
    <property type="entry name" value="WH_DNA-bd_sf"/>
</dbReference>
<evidence type="ECO:0000256" key="1">
    <source>
        <dbReference type="ARBA" id="ARBA00023015"/>
    </source>
</evidence>
<protein>
    <submittedName>
        <fullName evidence="5">Winged helix-turn-helix domain-containing protein</fullName>
    </submittedName>
</protein>
<keyword evidence="2" id="KW-0238">DNA-binding</keyword>
<dbReference type="CDD" id="cd00090">
    <property type="entry name" value="HTH_ARSR"/>
    <property type="match status" value="1"/>
</dbReference>
<dbReference type="PRINTS" id="PR00778">
    <property type="entry name" value="HTHARSR"/>
</dbReference>
<dbReference type="Proteomes" id="UP001499854">
    <property type="component" value="Unassembled WGS sequence"/>
</dbReference>
<evidence type="ECO:0000256" key="2">
    <source>
        <dbReference type="ARBA" id="ARBA00023125"/>
    </source>
</evidence>
<keyword evidence="3" id="KW-0804">Transcription</keyword>
<dbReference type="InterPro" id="IPR001845">
    <property type="entry name" value="HTH_ArsR_DNA-bd_dom"/>
</dbReference>
<dbReference type="PANTHER" id="PTHR43132:SF8">
    <property type="entry name" value="HTH-TYPE TRANSCRIPTIONAL REGULATOR KMTR"/>
    <property type="match status" value="1"/>
</dbReference>
<accession>A0ABP5D4M1</accession>
<reference evidence="6" key="1">
    <citation type="journal article" date="2019" name="Int. J. Syst. Evol. Microbiol.">
        <title>The Global Catalogue of Microorganisms (GCM) 10K type strain sequencing project: providing services to taxonomists for standard genome sequencing and annotation.</title>
        <authorList>
            <consortium name="The Broad Institute Genomics Platform"/>
            <consortium name="The Broad Institute Genome Sequencing Center for Infectious Disease"/>
            <person name="Wu L."/>
            <person name="Ma J."/>
        </authorList>
    </citation>
    <scope>NUCLEOTIDE SEQUENCE [LARGE SCALE GENOMIC DNA]</scope>
    <source>
        <strain evidence="6">JCM 16013</strain>
    </source>
</reference>
<gene>
    <name evidence="5" type="ORF">GCM10009838_37460</name>
</gene>
<proteinExistence type="predicted"/>
<evidence type="ECO:0000256" key="3">
    <source>
        <dbReference type="ARBA" id="ARBA00023163"/>
    </source>
</evidence>
<evidence type="ECO:0000259" key="4">
    <source>
        <dbReference type="PROSITE" id="PS50987"/>
    </source>
</evidence>
<sequence length="318" mass="35348">MRIHFTGEDLLRIRYAEEPAPLLELSLALASLHRPNADPVFTRWRREQARALAPPARALLDVIPPCGRGPLFLDPVIPDVHEAFDEVAHSPRRQVRKEVARAVSFGRPTTTWTRNLAAQDHETWRDFLTALHIAYNSVLIHSWRRLRAGFHAEVTWRTSRWGRLGIGAGLESIWPGSRFEGTVWHLAPEKKVDVHLDGSGLTLYPTSLWSGAPLMGPYPDGSRYLIYPALTPLPLLPEPQAIDPLGTLLGRTRAHVLEALSEQRTTGHLAKDLGISAASVSQHASALREAGLIVTRREGKAAWHECTALGAELLRTSH</sequence>
<keyword evidence="1" id="KW-0805">Transcription regulation</keyword>
<comment type="caution">
    <text evidence="5">The sequence shown here is derived from an EMBL/GenBank/DDBJ whole genome shotgun (WGS) entry which is preliminary data.</text>
</comment>
<organism evidence="5 6">
    <name type="scientific">Catenulispora subtropica</name>
    <dbReference type="NCBI Taxonomy" id="450798"/>
    <lineage>
        <taxon>Bacteria</taxon>
        <taxon>Bacillati</taxon>
        <taxon>Actinomycetota</taxon>
        <taxon>Actinomycetes</taxon>
        <taxon>Catenulisporales</taxon>
        <taxon>Catenulisporaceae</taxon>
        <taxon>Catenulispora</taxon>
    </lineage>
</organism>
<dbReference type="PROSITE" id="PS50987">
    <property type="entry name" value="HTH_ARSR_2"/>
    <property type="match status" value="1"/>
</dbReference>
<dbReference type="InterPro" id="IPR051011">
    <property type="entry name" value="Metal_resp_trans_reg"/>
</dbReference>
<dbReference type="RefSeq" id="WP_344658332.1">
    <property type="nucleotide sequence ID" value="NZ_BAAAQM010000020.1"/>
</dbReference>
<name>A0ABP5D4M1_9ACTN</name>
<dbReference type="Gene3D" id="1.10.10.10">
    <property type="entry name" value="Winged helix-like DNA-binding domain superfamily/Winged helix DNA-binding domain"/>
    <property type="match status" value="1"/>
</dbReference>
<dbReference type="InterPro" id="IPR011991">
    <property type="entry name" value="ArsR-like_HTH"/>
</dbReference>
<feature type="domain" description="HTH arsR-type" evidence="4">
    <location>
        <begin position="233"/>
        <end position="318"/>
    </location>
</feature>
<dbReference type="InterPro" id="IPR036388">
    <property type="entry name" value="WH-like_DNA-bd_sf"/>
</dbReference>
<dbReference type="EMBL" id="BAAAQM010000020">
    <property type="protein sequence ID" value="GAA1974028.1"/>
    <property type="molecule type" value="Genomic_DNA"/>
</dbReference>
<dbReference type="SMART" id="SM00418">
    <property type="entry name" value="HTH_ARSR"/>
    <property type="match status" value="1"/>
</dbReference>
<dbReference type="PANTHER" id="PTHR43132">
    <property type="entry name" value="ARSENICAL RESISTANCE OPERON REPRESSOR ARSR-RELATED"/>
    <property type="match status" value="1"/>
</dbReference>
<keyword evidence="6" id="KW-1185">Reference proteome</keyword>
<dbReference type="Pfam" id="PF01022">
    <property type="entry name" value="HTH_5"/>
    <property type="match status" value="1"/>
</dbReference>
<evidence type="ECO:0000313" key="6">
    <source>
        <dbReference type="Proteomes" id="UP001499854"/>
    </source>
</evidence>
<evidence type="ECO:0000313" key="5">
    <source>
        <dbReference type="EMBL" id="GAA1974028.1"/>
    </source>
</evidence>